<gene>
    <name evidence="2" type="ORF">MMAGJ_57910</name>
</gene>
<evidence type="ECO:0000313" key="2">
    <source>
        <dbReference type="EMBL" id="BBX36509.1"/>
    </source>
</evidence>
<evidence type="ECO:0008006" key="4">
    <source>
        <dbReference type="Google" id="ProtNLM"/>
    </source>
</evidence>
<feature type="region of interest" description="Disordered" evidence="1">
    <location>
        <begin position="1"/>
        <end position="42"/>
    </location>
</feature>
<dbReference type="Proteomes" id="UP000465622">
    <property type="component" value="Chromosome"/>
</dbReference>
<organism evidence="2 3">
    <name type="scientific">Mycolicibacterium mageritense</name>
    <name type="common">Mycobacterium mageritense</name>
    <dbReference type="NCBI Taxonomy" id="53462"/>
    <lineage>
        <taxon>Bacteria</taxon>
        <taxon>Bacillati</taxon>
        <taxon>Actinomycetota</taxon>
        <taxon>Actinomycetes</taxon>
        <taxon>Mycobacteriales</taxon>
        <taxon>Mycobacteriaceae</taxon>
        <taxon>Mycolicibacterium</taxon>
    </lineage>
</organism>
<evidence type="ECO:0000256" key="1">
    <source>
        <dbReference type="SAM" id="MobiDB-lite"/>
    </source>
</evidence>
<keyword evidence="3" id="KW-1185">Reference proteome</keyword>
<name>A0ABN5YEK0_MYCME</name>
<feature type="compositionally biased region" description="Basic and acidic residues" evidence="1">
    <location>
        <begin position="1"/>
        <end position="13"/>
    </location>
</feature>
<reference evidence="2 3" key="1">
    <citation type="journal article" date="2019" name="Emerg. Microbes Infect.">
        <title>Comprehensive subspecies identification of 175 nontuberculous mycobacteria species based on 7547 genomic profiles.</title>
        <authorList>
            <person name="Matsumoto Y."/>
            <person name="Kinjo T."/>
            <person name="Motooka D."/>
            <person name="Nabeya D."/>
            <person name="Jung N."/>
            <person name="Uechi K."/>
            <person name="Horii T."/>
            <person name="Iida T."/>
            <person name="Fujita J."/>
            <person name="Nakamura S."/>
        </authorList>
    </citation>
    <scope>NUCLEOTIDE SEQUENCE [LARGE SCALE GENOMIC DNA]</scope>
    <source>
        <strain evidence="2 3">JCM 12375</strain>
    </source>
</reference>
<dbReference type="EMBL" id="AP022567">
    <property type="protein sequence ID" value="BBX36509.1"/>
    <property type="molecule type" value="Genomic_DNA"/>
</dbReference>
<sequence>MRSQRALDSRSRGESTGAMRRRLRAPAASRSMFTRSAVREPATRTPVALPLPYGLLARMPAGTRARLVADLQRTVGNAAACDLITEPHRPSVTVHGGGPSVSLHGDTTAAYDGGKSQWSPKSMKRAKGCTECPDDDPCLHAVGTFNVTYHADVTIRMPDMPDGLTECQQRRVRAFLRDVLGPHEREHSRRFHTYDGTTTHRIDFTGCGTSALQEHLQAIHDNEEEKRHTAADALSAAIDPFNKPIDLDCQD</sequence>
<accession>A0ABN5YEK0</accession>
<protein>
    <recommendedName>
        <fullName evidence="4">DUF222 domain-containing protein</fullName>
    </recommendedName>
</protein>
<evidence type="ECO:0000313" key="3">
    <source>
        <dbReference type="Proteomes" id="UP000465622"/>
    </source>
</evidence>
<proteinExistence type="predicted"/>